<dbReference type="AlphaFoldDB" id="A0AAW1JI21"/>
<evidence type="ECO:0000313" key="2">
    <source>
        <dbReference type="EMBL" id="KAK9702901.1"/>
    </source>
</evidence>
<keyword evidence="3" id="KW-1185">Reference proteome</keyword>
<feature type="coiled-coil region" evidence="1">
    <location>
        <begin position="41"/>
        <end position="75"/>
    </location>
</feature>
<accession>A0AAW1JI21</accession>
<reference evidence="2 3" key="1">
    <citation type="journal article" date="2024" name="BMC Genomics">
        <title>De novo assembly and annotation of Popillia japonica's genome with initial clues to its potential as an invasive pest.</title>
        <authorList>
            <person name="Cucini C."/>
            <person name="Boschi S."/>
            <person name="Funari R."/>
            <person name="Cardaioli E."/>
            <person name="Iannotti N."/>
            <person name="Marturano G."/>
            <person name="Paoli F."/>
            <person name="Bruttini M."/>
            <person name="Carapelli A."/>
            <person name="Frati F."/>
            <person name="Nardi F."/>
        </authorList>
    </citation>
    <scope>NUCLEOTIDE SEQUENCE [LARGE SCALE GENOMIC DNA]</scope>
    <source>
        <strain evidence="2">DMR45628</strain>
    </source>
</reference>
<evidence type="ECO:0000256" key="1">
    <source>
        <dbReference type="SAM" id="Coils"/>
    </source>
</evidence>
<gene>
    <name evidence="2" type="ORF">QE152_g29652</name>
</gene>
<dbReference type="EMBL" id="JASPKY010000380">
    <property type="protein sequence ID" value="KAK9702901.1"/>
    <property type="molecule type" value="Genomic_DNA"/>
</dbReference>
<protein>
    <submittedName>
        <fullName evidence="2">Uncharacterized protein</fullName>
    </submittedName>
</protein>
<organism evidence="2 3">
    <name type="scientific">Popillia japonica</name>
    <name type="common">Japanese beetle</name>
    <dbReference type="NCBI Taxonomy" id="7064"/>
    <lineage>
        <taxon>Eukaryota</taxon>
        <taxon>Metazoa</taxon>
        <taxon>Ecdysozoa</taxon>
        <taxon>Arthropoda</taxon>
        <taxon>Hexapoda</taxon>
        <taxon>Insecta</taxon>
        <taxon>Pterygota</taxon>
        <taxon>Neoptera</taxon>
        <taxon>Endopterygota</taxon>
        <taxon>Coleoptera</taxon>
        <taxon>Polyphaga</taxon>
        <taxon>Scarabaeiformia</taxon>
        <taxon>Scarabaeidae</taxon>
        <taxon>Rutelinae</taxon>
        <taxon>Popillia</taxon>
    </lineage>
</organism>
<proteinExistence type="predicted"/>
<dbReference type="Proteomes" id="UP001458880">
    <property type="component" value="Unassembled WGS sequence"/>
</dbReference>
<comment type="caution">
    <text evidence="2">The sequence shown here is derived from an EMBL/GenBank/DDBJ whole genome shotgun (WGS) entry which is preliminary data.</text>
</comment>
<evidence type="ECO:0000313" key="3">
    <source>
        <dbReference type="Proteomes" id="UP001458880"/>
    </source>
</evidence>
<sequence length="364" mass="42748">MNMVLNEDNFSSEELLQIVGHNLLGSVSLKRELEQYILNKQDELIKKCSKLEAENLKLKGENTQLKQKLTQYEAAPSVCPTVQFQQILEELNHDITFTINDLVVQINTNRSLWDAELLKYNEEYEHCKKELQKLNLKVSNDSFNKKLKEFKKTCENNDMQRKETFKQLYEIDKLAKDKLEQEKTFSSKYSKEIGAFVKDHRDRLNKIKQTIVQYEINKEKKLYEDALSLGKQETALYSDLLTKYDKNDKEKLLRKIAEPTIKMKTQSNCDDRSIVAINFQSESALREDLLKFLNGFDDTLNLKEEDVEITKTFDGRTYMNLTKIILPSEEILNKILRKEKMVTKDFNGVRLKIQTFVCSHMHMS</sequence>
<keyword evidence="1" id="KW-0175">Coiled coil</keyword>
<name>A0AAW1JI21_POPJA</name>